<organism evidence="7 8">
    <name type="scientific">Protea cynaroides</name>
    <dbReference type="NCBI Taxonomy" id="273540"/>
    <lineage>
        <taxon>Eukaryota</taxon>
        <taxon>Viridiplantae</taxon>
        <taxon>Streptophyta</taxon>
        <taxon>Embryophyta</taxon>
        <taxon>Tracheophyta</taxon>
        <taxon>Spermatophyta</taxon>
        <taxon>Magnoliopsida</taxon>
        <taxon>Proteales</taxon>
        <taxon>Proteaceae</taxon>
        <taxon>Protea</taxon>
    </lineage>
</organism>
<dbReference type="SUPFAM" id="SSF161219">
    <property type="entry name" value="CHY zinc finger-like"/>
    <property type="match status" value="1"/>
</dbReference>
<feature type="domain" description="CHY-type" evidence="5">
    <location>
        <begin position="220"/>
        <end position="290"/>
    </location>
</feature>
<evidence type="ECO:0000259" key="6">
    <source>
        <dbReference type="PROSITE" id="PS51270"/>
    </source>
</evidence>
<dbReference type="InterPro" id="IPR008913">
    <property type="entry name" value="Znf_CHY"/>
</dbReference>
<dbReference type="PANTHER" id="PTHR21319:SF0">
    <property type="entry name" value="AND RING FINGER DOMAIN PROTEIN, PUTATIVE (AFU_ORTHOLOGUE AFUA_1G08900)-RELATED"/>
    <property type="match status" value="1"/>
</dbReference>
<evidence type="ECO:0000259" key="5">
    <source>
        <dbReference type="PROSITE" id="PS51266"/>
    </source>
</evidence>
<evidence type="ECO:0000256" key="1">
    <source>
        <dbReference type="ARBA" id="ARBA00022723"/>
    </source>
</evidence>
<dbReference type="GO" id="GO:0008270">
    <property type="term" value="F:zinc ion binding"/>
    <property type="evidence" value="ECO:0007669"/>
    <property type="project" value="UniProtKB-KW"/>
</dbReference>
<dbReference type="PANTHER" id="PTHR21319">
    <property type="entry name" value="RING FINGER AND CHY ZINC FINGER DOMAIN-CONTAINING PROTEIN 1"/>
    <property type="match status" value="1"/>
</dbReference>
<dbReference type="PROSITE" id="PS51270">
    <property type="entry name" value="ZF_CTCHY"/>
    <property type="match status" value="1"/>
</dbReference>
<keyword evidence="3" id="KW-0862">Zinc</keyword>
<comment type="caution">
    <text evidence="7">The sequence shown here is derived from an EMBL/GenBank/DDBJ whole genome shotgun (WGS) entry which is preliminary data.</text>
</comment>
<evidence type="ECO:0008006" key="9">
    <source>
        <dbReference type="Google" id="ProtNLM"/>
    </source>
</evidence>
<gene>
    <name evidence="7" type="ORF">NE237_025879</name>
</gene>
<name>A0A9Q0H365_9MAGN</name>
<dbReference type="GO" id="GO:0061630">
    <property type="term" value="F:ubiquitin protein ligase activity"/>
    <property type="evidence" value="ECO:0007669"/>
    <property type="project" value="TreeGrafter"/>
</dbReference>
<evidence type="ECO:0000256" key="3">
    <source>
        <dbReference type="ARBA" id="ARBA00022833"/>
    </source>
</evidence>
<keyword evidence="2 4" id="KW-0863">Zinc-finger</keyword>
<reference evidence="7" key="1">
    <citation type="journal article" date="2023" name="Plant J.">
        <title>The genome of the king protea, Protea cynaroides.</title>
        <authorList>
            <person name="Chang J."/>
            <person name="Duong T.A."/>
            <person name="Schoeman C."/>
            <person name="Ma X."/>
            <person name="Roodt D."/>
            <person name="Barker N."/>
            <person name="Li Z."/>
            <person name="Van de Peer Y."/>
            <person name="Mizrachi E."/>
        </authorList>
    </citation>
    <scope>NUCLEOTIDE SEQUENCE</scope>
    <source>
        <tissue evidence="7">Young leaves</tissue>
    </source>
</reference>
<dbReference type="GO" id="GO:0006511">
    <property type="term" value="P:ubiquitin-dependent protein catabolic process"/>
    <property type="evidence" value="ECO:0007669"/>
    <property type="project" value="TreeGrafter"/>
</dbReference>
<sequence>MAFQVDVNPPGGLWKDTSMTLDSQGNPEHHAGFSIMSSNSPIDYDRYFYVEEQEKIVGRIIGTIGAEVLQSMLPWATSALSQEEQNIMMDSWKQTTKNTMFSEWLNEWWDGTPVASQQNPKSKISISQRGADMQENFDQSDLMFRSGWRDFLRMNQSELEAEIRKVSRDSTLDLRRKAYLIQNLMTIQLIAAQQKLHQTRTGEGFNGEDVPGCSPSFRDPEKQMFGCEHYKRNCKLLAACCRKLFTCRFCHDKVGDHSMDRTVYHCSFCNLYRVGKGLGIDFFHCMTCNCCLGMSLVDHKCWEKGLETNCPMHLL</sequence>
<dbReference type="GO" id="GO:0005634">
    <property type="term" value="C:nucleus"/>
    <property type="evidence" value="ECO:0007669"/>
    <property type="project" value="TreeGrafter"/>
</dbReference>
<dbReference type="InterPro" id="IPR017921">
    <property type="entry name" value="Znf_CTCHY"/>
</dbReference>
<dbReference type="EMBL" id="JAMYWD010000010">
    <property type="protein sequence ID" value="KAJ4958768.1"/>
    <property type="molecule type" value="Genomic_DNA"/>
</dbReference>
<dbReference type="GO" id="GO:0016567">
    <property type="term" value="P:protein ubiquitination"/>
    <property type="evidence" value="ECO:0007669"/>
    <property type="project" value="TreeGrafter"/>
</dbReference>
<proteinExistence type="predicted"/>
<keyword evidence="1" id="KW-0479">Metal-binding</keyword>
<evidence type="ECO:0000256" key="4">
    <source>
        <dbReference type="PROSITE-ProRule" id="PRU00601"/>
    </source>
</evidence>
<evidence type="ECO:0000313" key="8">
    <source>
        <dbReference type="Proteomes" id="UP001141806"/>
    </source>
</evidence>
<evidence type="ECO:0000313" key="7">
    <source>
        <dbReference type="EMBL" id="KAJ4958768.1"/>
    </source>
</evidence>
<accession>A0A9Q0H365</accession>
<dbReference type="Proteomes" id="UP001141806">
    <property type="component" value="Unassembled WGS sequence"/>
</dbReference>
<protein>
    <recommendedName>
        <fullName evidence="9">CHY-type domain-containing protein</fullName>
    </recommendedName>
</protein>
<evidence type="ECO:0000256" key="2">
    <source>
        <dbReference type="ARBA" id="ARBA00022771"/>
    </source>
</evidence>
<dbReference type="PROSITE" id="PS51266">
    <property type="entry name" value="ZF_CHY"/>
    <property type="match status" value="1"/>
</dbReference>
<dbReference type="AlphaFoldDB" id="A0A9Q0H365"/>
<dbReference type="InterPro" id="IPR037274">
    <property type="entry name" value="Znf_CHY_sf"/>
</dbReference>
<dbReference type="OrthoDB" id="1709162at2759"/>
<feature type="domain" description="CTCHY-type" evidence="6">
    <location>
        <begin position="242"/>
        <end position="309"/>
    </location>
</feature>
<keyword evidence="8" id="KW-1185">Reference proteome</keyword>